<name>A0A239MX87_9ACTN</name>
<sequence>MARLSTYIDAMSDGVTLAQEASSRDPAVGLRAVRALRELAERLEALQVASARDQGWSWQDIAVCLGVSRQAVHKKHGGGRRLPFPAKPGGRSTGIGGASPADTTQKEQ</sequence>
<keyword evidence="3" id="KW-1185">Reference proteome</keyword>
<gene>
    <name evidence="2" type="ORF">SAMN05443665_103358</name>
</gene>
<accession>A0A239MX87</accession>
<dbReference type="AlphaFoldDB" id="A0A239MX87"/>
<feature type="region of interest" description="Disordered" evidence="1">
    <location>
        <begin position="75"/>
        <end position="108"/>
    </location>
</feature>
<dbReference type="Proteomes" id="UP000198318">
    <property type="component" value="Unassembled WGS sequence"/>
</dbReference>
<protein>
    <recommendedName>
        <fullName evidence="4">Homeodomain-like domain-containing protein</fullName>
    </recommendedName>
</protein>
<organism evidence="2 3">
    <name type="scientific">Actinomadura meyerae</name>
    <dbReference type="NCBI Taxonomy" id="240840"/>
    <lineage>
        <taxon>Bacteria</taxon>
        <taxon>Bacillati</taxon>
        <taxon>Actinomycetota</taxon>
        <taxon>Actinomycetes</taxon>
        <taxon>Streptosporangiales</taxon>
        <taxon>Thermomonosporaceae</taxon>
        <taxon>Actinomadura</taxon>
    </lineage>
</organism>
<evidence type="ECO:0000313" key="2">
    <source>
        <dbReference type="EMBL" id="SNT47407.1"/>
    </source>
</evidence>
<evidence type="ECO:0000256" key="1">
    <source>
        <dbReference type="SAM" id="MobiDB-lite"/>
    </source>
</evidence>
<evidence type="ECO:0000313" key="3">
    <source>
        <dbReference type="Proteomes" id="UP000198318"/>
    </source>
</evidence>
<proteinExistence type="predicted"/>
<dbReference type="EMBL" id="FZOR01000033">
    <property type="protein sequence ID" value="SNT47407.1"/>
    <property type="molecule type" value="Genomic_DNA"/>
</dbReference>
<evidence type="ECO:0008006" key="4">
    <source>
        <dbReference type="Google" id="ProtNLM"/>
    </source>
</evidence>
<reference evidence="2 3" key="1">
    <citation type="submission" date="2017-06" db="EMBL/GenBank/DDBJ databases">
        <authorList>
            <person name="Kim H.J."/>
            <person name="Triplett B.A."/>
        </authorList>
    </citation>
    <scope>NUCLEOTIDE SEQUENCE [LARGE SCALE GENOMIC DNA]</scope>
    <source>
        <strain evidence="2 3">DSM 44715</strain>
    </source>
</reference>